<dbReference type="PANTHER" id="PTHR22807:SF53">
    <property type="entry name" value="RIBOSOMAL RNA SMALL SUBUNIT METHYLTRANSFERASE B-RELATED"/>
    <property type="match status" value="1"/>
</dbReference>
<dbReference type="EMBL" id="CAFBMY010000141">
    <property type="protein sequence ID" value="CAB4930858.1"/>
    <property type="molecule type" value="Genomic_DNA"/>
</dbReference>
<evidence type="ECO:0000256" key="2">
    <source>
        <dbReference type="ARBA" id="ARBA00022679"/>
    </source>
</evidence>
<accession>A0A6J7II43</accession>
<dbReference type="GO" id="GO:0003723">
    <property type="term" value="F:RNA binding"/>
    <property type="evidence" value="ECO:0007669"/>
    <property type="project" value="UniProtKB-KW"/>
</dbReference>
<keyword evidence="1" id="KW-0489">Methyltransferase</keyword>
<dbReference type="EMBL" id="CAEZYB010000066">
    <property type="protein sequence ID" value="CAB4705526.1"/>
    <property type="molecule type" value="Genomic_DNA"/>
</dbReference>
<protein>
    <submittedName>
        <fullName evidence="9">Unannotated protein</fullName>
    </submittedName>
</protein>
<dbReference type="InterPro" id="IPR035926">
    <property type="entry name" value="NusB-like_sf"/>
</dbReference>
<dbReference type="PROSITE" id="PS51686">
    <property type="entry name" value="SAM_MT_RSMB_NOP"/>
    <property type="match status" value="1"/>
</dbReference>
<dbReference type="PRINTS" id="PR02008">
    <property type="entry name" value="RCMTFAMILY"/>
</dbReference>
<dbReference type="Pfam" id="PF01029">
    <property type="entry name" value="NusB"/>
    <property type="match status" value="1"/>
</dbReference>
<dbReference type="AlphaFoldDB" id="A0A6J7II43"/>
<dbReference type="SUPFAM" id="SSF48013">
    <property type="entry name" value="NusB-like"/>
    <property type="match status" value="1"/>
</dbReference>
<evidence type="ECO:0000313" key="6">
    <source>
        <dbReference type="EMBL" id="CAB4705526.1"/>
    </source>
</evidence>
<evidence type="ECO:0000313" key="8">
    <source>
        <dbReference type="EMBL" id="CAB4841186.1"/>
    </source>
</evidence>
<dbReference type="Gene3D" id="1.10.940.10">
    <property type="entry name" value="NusB-like"/>
    <property type="match status" value="1"/>
</dbReference>
<evidence type="ECO:0000313" key="7">
    <source>
        <dbReference type="EMBL" id="CAB4782880.1"/>
    </source>
</evidence>
<sequence length="463" mass="50118">MKGIALSHPTGKQARAGVDTFKKPRPDASRVLAFQVFSEVNQGQAYANLILPRALSESNLELRDRAFVTELVYGSLRMQGRHDWILQQVSDRPWSEVDAGIVNVARLGVHQLFEMRVPTHAAVSATVELARKVVGEAKASYVNALLRKVSAKTLEQWLEPLATIEDRIAQLAVRYSHPEWIVSAYFDLLRESDEVALALAANNIPAVPTLVAWPGRSTQQELVDLGGIATPYSPYGASSPSMPGDLDLIRTRYAGVQDEGSQLVAHVFAQAAQAQQSWLDLCAGPGGKAALISSIAAETDKSFTANEISDVRANLVEQVVAKGRVWVGDGRAIADHDEMFGAVIADVPCTGIGALRRRPEVRWRRKASDLAGLSQLQGELLDSAIGVTEVGGVIAYATCSPHLAETKVQVNSALKRHPGISQIDVAPYLPANLQGATSGQSMQLWTHRHGTDAMFLALFRRVS</sequence>
<evidence type="ECO:0000259" key="5">
    <source>
        <dbReference type="PROSITE" id="PS51686"/>
    </source>
</evidence>
<dbReference type="GO" id="GO:0001510">
    <property type="term" value="P:RNA methylation"/>
    <property type="evidence" value="ECO:0007669"/>
    <property type="project" value="InterPro"/>
</dbReference>
<dbReference type="PANTHER" id="PTHR22807">
    <property type="entry name" value="NOP2 YEAST -RELATED NOL1/NOP2/FMU SUN DOMAIN-CONTAINING"/>
    <property type="match status" value="1"/>
</dbReference>
<name>A0A6J7II43_9ZZZZ</name>
<evidence type="ECO:0000313" key="9">
    <source>
        <dbReference type="EMBL" id="CAB4930858.1"/>
    </source>
</evidence>
<dbReference type="InterPro" id="IPR023267">
    <property type="entry name" value="RCMT"/>
</dbReference>
<keyword evidence="2" id="KW-0808">Transferase</keyword>
<dbReference type="Gene3D" id="3.40.50.150">
    <property type="entry name" value="Vaccinia Virus protein VP39"/>
    <property type="match status" value="1"/>
</dbReference>
<keyword evidence="4" id="KW-0694">RNA-binding</keyword>
<dbReference type="InterPro" id="IPR006027">
    <property type="entry name" value="NusB_RsmB_TIM44"/>
</dbReference>
<dbReference type="Pfam" id="PF01189">
    <property type="entry name" value="Methyltr_RsmB-F"/>
    <property type="match status" value="1"/>
</dbReference>
<dbReference type="InterPro" id="IPR049560">
    <property type="entry name" value="MeTrfase_RsmB-F_NOP2_cat"/>
</dbReference>
<dbReference type="GO" id="GO:0008173">
    <property type="term" value="F:RNA methyltransferase activity"/>
    <property type="evidence" value="ECO:0007669"/>
    <property type="project" value="InterPro"/>
</dbReference>
<dbReference type="CDD" id="cd02440">
    <property type="entry name" value="AdoMet_MTases"/>
    <property type="match status" value="1"/>
</dbReference>
<feature type="domain" description="SAM-dependent MTase RsmB/NOP-type" evidence="5">
    <location>
        <begin position="171"/>
        <end position="462"/>
    </location>
</feature>
<organism evidence="9">
    <name type="scientific">freshwater metagenome</name>
    <dbReference type="NCBI Taxonomy" id="449393"/>
    <lineage>
        <taxon>unclassified sequences</taxon>
        <taxon>metagenomes</taxon>
        <taxon>ecological metagenomes</taxon>
    </lineage>
</organism>
<dbReference type="GO" id="GO:0006355">
    <property type="term" value="P:regulation of DNA-templated transcription"/>
    <property type="evidence" value="ECO:0007669"/>
    <property type="project" value="InterPro"/>
</dbReference>
<evidence type="ECO:0000256" key="4">
    <source>
        <dbReference type="ARBA" id="ARBA00022884"/>
    </source>
</evidence>
<dbReference type="InterPro" id="IPR029063">
    <property type="entry name" value="SAM-dependent_MTases_sf"/>
</dbReference>
<dbReference type="SUPFAM" id="SSF53335">
    <property type="entry name" value="S-adenosyl-L-methionine-dependent methyltransferases"/>
    <property type="match status" value="1"/>
</dbReference>
<proteinExistence type="predicted"/>
<gene>
    <name evidence="6" type="ORF">UFOPK2646_00689</name>
    <name evidence="7" type="ORF">UFOPK2907_01281</name>
    <name evidence="8" type="ORF">UFOPK3241_00399</name>
    <name evidence="9" type="ORF">UFOPK3707_00845</name>
</gene>
<reference evidence="9" key="1">
    <citation type="submission" date="2020-05" db="EMBL/GenBank/DDBJ databases">
        <authorList>
            <person name="Chiriac C."/>
            <person name="Salcher M."/>
            <person name="Ghai R."/>
            <person name="Kavagutti S V."/>
        </authorList>
    </citation>
    <scope>NUCLEOTIDE SEQUENCE</scope>
</reference>
<evidence type="ECO:0000256" key="3">
    <source>
        <dbReference type="ARBA" id="ARBA00022691"/>
    </source>
</evidence>
<evidence type="ECO:0000256" key="1">
    <source>
        <dbReference type="ARBA" id="ARBA00022603"/>
    </source>
</evidence>
<dbReference type="EMBL" id="CAEZZR010000147">
    <property type="protein sequence ID" value="CAB4782880.1"/>
    <property type="molecule type" value="Genomic_DNA"/>
</dbReference>
<keyword evidence="3" id="KW-0949">S-adenosyl-L-methionine</keyword>
<dbReference type="InterPro" id="IPR001678">
    <property type="entry name" value="MeTrfase_RsmB-F_NOP2_dom"/>
</dbReference>
<dbReference type="EMBL" id="CAFAZX010000014">
    <property type="protein sequence ID" value="CAB4841186.1"/>
    <property type="molecule type" value="Genomic_DNA"/>
</dbReference>